<dbReference type="Proteomes" id="UP000191135">
    <property type="component" value="Chromosome"/>
</dbReference>
<keyword evidence="1" id="KW-0175">Coiled coil</keyword>
<dbReference type="InterPro" id="IPR058625">
    <property type="entry name" value="MdtA-like_BSH"/>
</dbReference>
<dbReference type="Gene3D" id="2.40.30.170">
    <property type="match status" value="1"/>
</dbReference>
<dbReference type="InterPro" id="IPR058624">
    <property type="entry name" value="MdtA-like_HH"/>
</dbReference>
<dbReference type="eggNOG" id="COG0845">
    <property type="taxonomic scope" value="Bacteria"/>
</dbReference>
<accession>A0A1U9Z057</accession>
<evidence type="ECO:0000259" key="3">
    <source>
        <dbReference type="Pfam" id="PF25917"/>
    </source>
</evidence>
<name>A0A1U9Z057_9HYPH</name>
<dbReference type="PANTHER" id="PTHR30438">
    <property type="entry name" value="36 KDA ANTIGEN-RELATED"/>
    <property type="match status" value="1"/>
</dbReference>
<gene>
    <name evidence="4" type="primary">macA_2</name>
    <name evidence="4" type="ORF">Mame_01735</name>
</gene>
<dbReference type="Pfam" id="PF25876">
    <property type="entry name" value="HH_MFP_RND"/>
    <property type="match status" value="1"/>
</dbReference>
<feature type="coiled-coil region" evidence="1">
    <location>
        <begin position="77"/>
        <end position="125"/>
    </location>
</feature>
<keyword evidence="5" id="KW-1185">Reference proteome</keyword>
<organism evidence="4 5">
    <name type="scientific">Martelella mediterranea DSM 17316</name>
    <dbReference type="NCBI Taxonomy" id="1122214"/>
    <lineage>
        <taxon>Bacteria</taxon>
        <taxon>Pseudomonadati</taxon>
        <taxon>Pseudomonadota</taxon>
        <taxon>Alphaproteobacteria</taxon>
        <taxon>Hyphomicrobiales</taxon>
        <taxon>Aurantimonadaceae</taxon>
        <taxon>Martelella</taxon>
    </lineage>
</organism>
<dbReference type="RefSeq" id="WP_018067499.1">
    <property type="nucleotide sequence ID" value="NZ_AQWH01000043.1"/>
</dbReference>
<reference evidence="4 5" key="1">
    <citation type="submission" date="2017-03" db="EMBL/GenBank/DDBJ databases">
        <title>Foreign affairs: Plasmid Transfer between Roseobacters and Rhizobia.</title>
        <authorList>
            <person name="Bartling P."/>
            <person name="Bunk B."/>
            <person name="Overmann J."/>
            <person name="Brinkmann H."/>
            <person name="Petersen J."/>
        </authorList>
    </citation>
    <scope>NUCLEOTIDE SEQUENCE [LARGE SCALE GENOMIC DNA]</scope>
    <source>
        <strain evidence="4 5">MACL11</strain>
    </source>
</reference>
<dbReference type="EMBL" id="CP020330">
    <property type="protein sequence ID" value="AQZ51081.1"/>
    <property type="molecule type" value="Genomic_DNA"/>
</dbReference>
<dbReference type="SUPFAM" id="SSF111369">
    <property type="entry name" value="HlyD-like secretion proteins"/>
    <property type="match status" value="2"/>
</dbReference>
<sequence length="352" mass="37505">MGKWVAIIVLVAVAAGGYAAWRNLNGDTLPEGIASGNGRIEATEIDISAKSAGRISEIFVNEGDLIQAGEKLVQMDTRQLEAQKREAEANLRSARTGVDAANATIEQAKAEKRAAEAIVEQRKAQLSSAEATFARFQRLVQTNVSSRQALEDAEAAALQAKAAMAAGEASSAAASAAVSTAEVQLAKAEAAIDAAQASIDYIQSIIDDSTLTAPRPGRVQYLVAQPGEIVAAGGRILNIVDLTDVYMNFFLPTEQAGRTAIGAETRLVLDAAPQFTIPASISYVSDVAQFTPKTVETEEERQKLMFRVKARIDPDLLREHIDLVKTGLPGVAYVRYDPDAVWPDALEGNLAR</sequence>
<dbReference type="AlphaFoldDB" id="A0A1U9Z057"/>
<feature type="domain" description="Multidrug resistance protein MdtA-like barrel-sandwich hybrid" evidence="3">
    <location>
        <begin position="45"/>
        <end position="240"/>
    </location>
</feature>
<evidence type="ECO:0000256" key="1">
    <source>
        <dbReference type="SAM" id="Coils"/>
    </source>
</evidence>
<feature type="domain" description="Multidrug resistance protein MdtA-like alpha-helical hairpin" evidence="2">
    <location>
        <begin position="114"/>
        <end position="186"/>
    </location>
</feature>
<dbReference type="Pfam" id="PF25917">
    <property type="entry name" value="BSH_RND"/>
    <property type="match status" value="1"/>
</dbReference>
<evidence type="ECO:0000259" key="2">
    <source>
        <dbReference type="Pfam" id="PF25876"/>
    </source>
</evidence>
<dbReference type="STRING" id="1122214.Mame_01735"/>
<dbReference type="PANTHER" id="PTHR30438:SF2">
    <property type="entry name" value="MEMBRANE PROTEIN"/>
    <property type="match status" value="1"/>
</dbReference>
<dbReference type="KEGG" id="mmed:Mame_01735"/>
<proteinExistence type="predicted"/>
<evidence type="ECO:0000313" key="5">
    <source>
        <dbReference type="Proteomes" id="UP000191135"/>
    </source>
</evidence>
<protein>
    <submittedName>
        <fullName evidence="4">Macrolide-specific efflux protein MacA</fullName>
    </submittedName>
</protein>
<dbReference type="Gene3D" id="2.40.50.100">
    <property type="match status" value="1"/>
</dbReference>
<dbReference type="GO" id="GO:0005886">
    <property type="term" value="C:plasma membrane"/>
    <property type="evidence" value="ECO:0007669"/>
    <property type="project" value="TreeGrafter"/>
</dbReference>
<evidence type="ECO:0000313" key="4">
    <source>
        <dbReference type="EMBL" id="AQZ51081.1"/>
    </source>
</evidence>
<dbReference type="OrthoDB" id="9778236at2"/>
<dbReference type="Gene3D" id="1.10.287.470">
    <property type="entry name" value="Helix hairpin bin"/>
    <property type="match status" value="2"/>
</dbReference>